<comment type="catalytic activity">
    <reaction evidence="4 6">
        <text>L-kynurenine + H2O = anthranilate + L-alanine + H(+)</text>
        <dbReference type="Rhea" id="RHEA:16813"/>
        <dbReference type="ChEBI" id="CHEBI:15377"/>
        <dbReference type="ChEBI" id="CHEBI:15378"/>
        <dbReference type="ChEBI" id="CHEBI:16567"/>
        <dbReference type="ChEBI" id="CHEBI:57959"/>
        <dbReference type="ChEBI" id="CHEBI:57972"/>
        <dbReference type="EC" id="3.7.1.3"/>
    </reaction>
</comment>
<dbReference type="HAMAP" id="MF_01970">
    <property type="entry name" value="Kynureninase"/>
    <property type="match status" value="1"/>
</dbReference>
<dbReference type="Gene3D" id="3.90.1150.10">
    <property type="entry name" value="Aspartate Aminotransferase, domain 1"/>
    <property type="match status" value="1"/>
</dbReference>
<reference evidence="7 8" key="1">
    <citation type="submission" date="2020-07" db="EMBL/GenBank/DDBJ databases">
        <title>Sequencing the genomes of 1000 actinobacteria strains.</title>
        <authorList>
            <person name="Klenk H.-P."/>
        </authorList>
    </citation>
    <scope>NUCLEOTIDE SEQUENCE [LARGE SCALE GENOMIC DNA]</scope>
    <source>
        <strain evidence="7 8">DSM 29531</strain>
    </source>
</reference>
<evidence type="ECO:0000256" key="6">
    <source>
        <dbReference type="PIRNR" id="PIRNR038800"/>
    </source>
</evidence>
<dbReference type="Gene3D" id="3.40.640.10">
    <property type="entry name" value="Type I PLP-dependent aspartate aminotransferase-like (Major domain)"/>
    <property type="match status" value="1"/>
</dbReference>
<feature type="binding site" evidence="4">
    <location>
        <position position="202"/>
    </location>
    <ligand>
        <name>pyridoxal 5'-phosphate</name>
        <dbReference type="ChEBI" id="CHEBI:597326"/>
    </ligand>
</feature>
<dbReference type="Pfam" id="PF22580">
    <property type="entry name" value="KYNU_C"/>
    <property type="match status" value="1"/>
</dbReference>
<comment type="pathway">
    <text evidence="4 6">Amino-acid degradation; L-kynurenine degradation; L-alanine and anthranilate from L-kynurenine: step 1/1.</text>
</comment>
<name>A0A853D822_9MICO</name>
<comment type="function">
    <text evidence="4 6">Catalyzes the cleavage of L-kynurenine (L-Kyn) and L-3-hydroxykynurenine (L-3OHKyn) into anthranilic acid (AA) and 3-hydroxyanthranilic acid (3-OHAA), respectively.</text>
</comment>
<feature type="binding site" evidence="4">
    <location>
        <begin position="127"/>
        <end position="130"/>
    </location>
    <ligand>
        <name>pyridoxal 5'-phosphate</name>
        <dbReference type="ChEBI" id="CHEBI:597326"/>
    </ligand>
</feature>
<dbReference type="InterPro" id="IPR015424">
    <property type="entry name" value="PyrdxlP-dep_Trfase"/>
</dbReference>
<evidence type="ECO:0000256" key="3">
    <source>
        <dbReference type="ARBA" id="ARBA00022898"/>
    </source>
</evidence>
<comment type="caution">
    <text evidence="4">Lacks conserved residue(s) required for the propagation of feature annotation.</text>
</comment>
<dbReference type="PANTHER" id="PTHR14084:SF0">
    <property type="entry name" value="KYNURENINASE"/>
    <property type="match status" value="1"/>
</dbReference>
<dbReference type="SUPFAM" id="SSF53383">
    <property type="entry name" value="PLP-dependent transferases"/>
    <property type="match status" value="1"/>
</dbReference>
<sequence length="414" mass="45059">MSSLDLSHCQELDRQDPLAAVRDRFVLPEGVTYLVGNSLGAMSKDVPARVQEVVATEWGQGLVGSWNTAGWFDKPLTVGDRLAPLIGAGNGQVVVGDSTSINLYKAVGAALGMRPDRAVVLSEAGSFPTDLYMLQGMTAWTGRHRLELMDADRGNLQQMLTPDVAVVVLSHVDYRTGELLDMQAITEQIHAAGALVVWDLCHSIGVVQMDLAGCDADFAIGCTYKYVNAGPGGPAFVYVAPRLQAEAQQPLSGWHGHKAPFAFVTDYEPGEGVSRFRISTPPIVSYAPLEVSLDMFAELDIAQVRSKSEALTGLFIELVDQECGGFDLEVVTPRDAGRRGSQVSLRHPRAYQVVRALMERGVHGDFRSPDVLRLGFAPLYLRFEDVWDSVVALRAVLEGEEWRSHPEPQLTAVT</sequence>
<evidence type="ECO:0000256" key="1">
    <source>
        <dbReference type="ARBA" id="ARBA00022642"/>
    </source>
</evidence>
<comment type="cofactor">
    <cofactor evidence="4 6">
        <name>pyridoxal 5'-phosphate</name>
        <dbReference type="ChEBI" id="CHEBI:597326"/>
    </cofactor>
</comment>
<feature type="binding site" evidence="4">
    <location>
        <position position="199"/>
    </location>
    <ligand>
        <name>pyridoxal 5'-phosphate</name>
        <dbReference type="ChEBI" id="CHEBI:597326"/>
    </ligand>
</feature>
<comment type="similarity">
    <text evidence="4 6">Belongs to the kynureninase family.</text>
</comment>
<organism evidence="7 8">
    <name type="scientific">Allobranchiibius huperziae</name>
    <dbReference type="NCBI Taxonomy" id="1874116"/>
    <lineage>
        <taxon>Bacteria</taxon>
        <taxon>Bacillati</taxon>
        <taxon>Actinomycetota</taxon>
        <taxon>Actinomycetes</taxon>
        <taxon>Micrococcales</taxon>
        <taxon>Dermacoccaceae</taxon>
        <taxon>Allobranchiibius</taxon>
    </lineage>
</organism>
<evidence type="ECO:0000256" key="2">
    <source>
        <dbReference type="ARBA" id="ARBA00022801"/>
    </source>
</evidence>
<dbReference type="GO" id="GO:0030429">
    <property type="term" value="F:kynureninase activity"/>
    <property type="evidence" value="ECO:0007669"/>
    <property type="project" value="UniProtKB-UniRule"/>
</dbReference>
<protein>
    <recommendedName>
        <fullName evidence="4 5">Kynureninase</fullName>
        <ecNumber evidence="4 5">3.7.1.3</ecNumber>
    </recommendedName>
    <alternativeName>
        <fullName evidence="4">L-kynurenine hydrolase</fullName>
    </alternativeName>
</protein>
<feature type="binding site" evidence="4">
    <location>
        <position position="100"/>
    </location>
    <ligand>
        <name>pyridoxal 5'-phosphate</name>
        <dbReference type="ChEBI" id="CHEBI:597326"/>
    </ligand>
</feature>
<dbReference type="AlphaFoldDB" id="A0A853D822"/>
<feature type="binding site" evidence="4">
    <location>
        <position position="280"/>
    </location>
    <ligand>
        <name>pyridoxal 5'-phosphate</name>
        <dbReference type="ChEBI" id="CHEBI:597326"/>
    </ligand>
</feature>
<dbReference type="GO" id="GO:0030170">
    <property type="term" value="F:pyridoxal phosphate binding"/>
    <property type="evidence" value="ECO:0007669"/>
    <property type="project" value="UniProtKB-UniRule"/>
</dbReference>
<feature type="binding site" evidence="4">
    <location>
        <position position="224"/>
    </location>
    <ligand>
        <name>pyridoxal 5'-phosphate</name>
        <dbReference type="ChEBI" id="CHEBI:597326"/>
    </ligand>
</feature>
<feature type="binding site" evidence="4">
    <location>
        <position position="99"/>
    </location>
    <ligand>
        <name>pyridoxal 5'-phosphate</name>
        <dbReference type="ChEBI" id="CHEBI:597326"/>
    </ligand>
</feature>
<feature type="modified residue" description="N6-(pyridoxal phosphate)lysine" evidence="4">
    <location>
        <position position="225"/>
    </location>
</feature>
<dbReference type="NCBIfam" id="TIGR01814">
    <property type="entry name" value="kynureninase"/>
    <property type="match status" value="1"/>
</dbReference>
<dbReference type="UniPathway" id="UPA00253">
    <property type="reaction ID" value="UER00329"/>
</dbReference>
<dbReference type="GO" id="GO:0019441">
    <property type="term" value="P:L-tryptophan catabolic process to kynurenine"/>
    <property type="evidence" value="ECO:0007669"/>
    <property type="project" value="TreeGrafter"/>
</dbReference>
<keyword evidence="1 4" id="KW-0662">Pyridine nucleotide biosynthesis</keyword>
<keyword evidence="3 4" id="KW-0663">Pyridoxal phosphate</keyword>
<dbReference type="EC" id="3.7.1.3" evidence="4 5"/>
<dbReference type="InterPro" id="IPR015422">
    <property type="entry name" value="PyrdxlP-dep_Trfase_small"/>
</dbReference>
<keyword evidence="2 4" id="KW-0378">Hydrolase</keyword>
<accession>A0A853D822</accession>
<gene>
    <name evidence="4" type="primary">kynU</name>
    <name evidence="7" type="ORF">HNR15_000275</name>
</gene>
<dbReference type="InterPro" id="IPR010111">
    <property type="entry name" value="Kynureninase"/>
</dbReference>
<comment type="caution">
    <text evidence="7">The sequence shown here is derived from an EMBL/GenBank/DDBJ whole genome shotgun (WGS) entry which is preliminary data.</text>
</comment>
<evidence type="ECO:0000313" key="8">
    <source>
        <dbReference type="Proteomes" id="UP000571817"/>
    </source>
</evidence>
<evidence type="ECO:0000256" key="4">
    <source>
        <dbReference type="HAMAP-Rule" id="MF_01970"/>
    </source>
</evidence>
<dbReference type="Proteomes" id="UP000571817">
    <property type="component" value="Unassembled WGS sequence"/>
</dbReference>
<dbReference type="RefSeq" id="WP_179478493.1">
    <property type="nucleotide sequence ID" value="NZ_JACCFW010000001.1"/>
</dbReference>
<dbReference type="UniPathway" id="UPA00334">
    <property type="reaction ID" value="UER00455"/>
</dbReference>
<dbReference type="GO" id="GO:0009435">
    <property type="term" value="P:NAD+ biosynthetic process"/>
    <property type="evidence" value="ECO:0007669"/>
    <property type="project" value="UniProtKB-UniRule"/>
</dbReference>
<evidence type="ECO:0000313" key="7">
    <source>
        <dbReference type="EMBL" id="NYJ73312.1"/>
    </source>
</evidence>
<evidence type="ECO:0000256" key="5">
    <source>
        <dbReference type="NCBIfam" id="TIGR01814"/>
    </source>
</evidence>
<comment type="subunit">
    <text evidence="4 6">Homodimer.</text>
</comment>
<dbReference type="PIRSF" id="PIRSF038800">
    <property type="entry name" value="KYNU"/>
    <property type="match status" value="1"/>
</dbReference>
<dbReference type="PANTHER" id="PTHR14084">
    <property type="entry name" value="KYNURENINASE"/>
    <property type="match status" value="1"/>
</dbReference>
<dbReference type="GO" id="GO:0005737">
    <property type="term" value="C:cytoplasm"/>
    <property type="evidence" value="ECO:0007669"/>
    <property type="project" value="UniProtKB-UniRule"/>
</dbReference>
<dbReference type="GO" id="GO:0019805">
    <property type="term" value="P:quinolinate biosynthetic process"/>
    <property type="evidence" value="ECO:0007669"/>
    <property type="project" value="UniProtKB-UniRule"/>
</dbReference>
<comment type="catalytic activity">
    <reaction evidence="6">
        <text>3-hydroxy-L-kynurenine + H2O = 3-hydroxyanthranilate + L-alanine + H(+)</text>
        <dbReference type="Rhea" id="RHEA:25143"/>
        <dbReference type="ChEBI" id="CHEBI:15377"/>
        <dbReference type="ChEBI" id="CHEBI:15378"/>
        <dbReference type="ChEBI" id="CHEBI:36559"/>
        <dbReference type="ChEBI" id="CHEBI:57972"/>
        <dbReference type="ChEBI" id="CHEBI:58125"/>
        <dbReference type="EC" id="3.7.1.3"/>
    </reaction>
</comment>
<dbReference type="GO" id="GO:0043420">
    <property type="term" value="P:anthranilate metabolic process"/>
    <property type="evidence" value="ECO:0007669"/>
    <property type="project" value="TreeGrafter"/>
</dbReference>
<dbReference type="EMBL" id="JACCFW010000001">
    <property type="protein sequence ID" value="NYJ73312.1"/>
    <property type="molecule type" value="Genomic_DNA"/>
</dbReference>
<feature type="binding site" evidence="4">
    <location>
        <position position="254"/>
    </location>
    <ligand>
        <name>pyridoxal 5'-phosphate</name>
        <dbReference type="ChEBI" id="CHEBI:597326"/>
    </ligand>
</feature>
<dbReference type="GO" id="GO:0097053">
    <property type="term" value="P:L-kynurenine catabolic process"/>
    <property type="evidence" value="ECO:0007669"/>
    <property type="project" value="UniProtKB-UniRule"/>
</dbReference>
<proteinExistence type="inferred from homology"/>
<keyword evidence="8" id="KW-1185">Reference proteome</keyword>
<comment type="pathway">
    <text evidence="4 6">Cofactor biosynthesis; NAD(+) biosynthesis; quinolinate from L-kynurenine: step 2/3.</text>
</comment>
<dbReference type="InterPro" id="IPR015421">
    <property type="entry name" value="PyrdxlP-dep_Trfase_major"/>
</dbReference>